<proteinExistence type="predicted"/>
<name>A0A554VCB6_9FLAO</name>
<evidence type="ECO:0000313" key="1">
    <source>
        <dbReference type="EMBL" id="TSE04319.1"/>
    </source>
</evidence>
<sequence length="172" mass="19900">MFTLQSCKQDNYIISVTDFNKIERDLTEKFGLYSYYTDLSIVYNENIGHVINVVVTDKPESLQMKGWVKTDDDWKNVSEVSLELKKGRIEDYMFTLNEEVSMDMIENLVNTSIKEIREKEKAETPVLGSVSVTSPNDGDKSKMGYTIEIKSEIGKTFDFFYNLEGDLVEQWN</sequence>
<protein>
    <submittedName>
        <fullName evidence="1">Uncharacterized protein</fullName>
    </submittedName>
</protein>
<keyword evidence="2" id="KW-1185">Reference proteome</keyword>
<dbReference type="AlphaFoldDB" id="A0A554VCB6"/>
<dbReference type="OrthoDB" id="676695at2"/>
<dbReference type="EMBL" id="VLNR01000083">
    <property type="protein sequence ID" value="TSE04319.1"/>
    <property type="molecule type" value="Genomic_DNA"/>
</dbReference>
<reference evidence="1 2" key="1">
    <citation type="submission" date="2019-07" db="EMBL/GenBank/DDBJ databases">
        <title>The draft genome sequence of Aquimarina algiphila M91.</title>
        <authorList>
            <person name="Meng X."/>
        </authorList>
    </citation>
    <scope>NUCLEOTIDE SEQUENCE [LARGE SCALE GENOMIC DNA]</scope>
    <source>
        <strain evidence="1 2">M91</strain>
    </source>
</reference>
<accession>A0A554VCB6</accession>
<comment type="caution">
    <text evidence="1">The sequence shown here is derived from an EMBL/GenBank/DDBJ whole genome shotgun (WGS) entry which is preliminary data.</text>
</comment>
<dbReference type="Proteomes" id="UP000318833">
    <property type="component" value="Unassembled WGS sequence"/>
</dbReference>
<dbReference type="RefSeq" id="WP_143918588.1">
    <property type="nucleotide sequence ID" value="NZ_CANMIK010000085.1"/>
</dbReference>
<evidence type="ECO:0000313" key="2">
    <source>
        <dbReference type="Proteomes" id="UP000318833"/>
    </source>
</evidence>
<gene>
    <name evidence="1" type="ORF">FOF46_26660</name>
</gene>
<organism evidence="1 2">
    <name type="scientific">Aquimarina algiphila</name>
    <dbReference type="NCBI Taxonomy" id="2047982"/>
    <lineage>
        <taxon>Bacteria</taxon>
        <taxon>Pseudomonadati</taxon>
        <taxon>Bacteroidota</taxon>
        <taxon>Flavobacteriia</taxon>
        <taxon>Flavobacteriales</taxon>
        <taxon>Flavobacteriaceae</taxon>
        <taxon>Aquimarina</taxon>
    </lineage>
</organism>